<evidence type="ECO:0000256" key="3">
    <source>
        <dbReference type="ARBA" id="ARBA00022737"/>
    </source>
</evidence>
<feature type="region of interest" description="Disordered" evidence="8">
    <location>
        <begin position="1"/>
        <end position="23"/>
    </location>
</feature>
<keyword evidence="2" id="KW-0813">Transport</keyword>
<dbReference type="SUPFAM" id="SSF54791">
    <property type="entry name" value="Eukaryotic type KH-domain (KH-domain type I)"/>
    <property type="match status" value="4"/>
</dbReference>
<evidence type="ECO:0000313" key="11">
    <source>
        <dbReference type="Proteomes" id="UP001367676"/>
    </source>
</evidence>
<evidence type="ECO:0000256" key="8">
    <source>
        <dbReference type="SAM" id="MobiDB-lite"/>
    </source>
</evidence>
<feature type="compositionally biased region" description="Basic and acidic residues" evidence="8">
    <location>
        <begin position="7"/>
        <end position="23"/>
    </location>
</feature>
<evidence type="ECO:0000256" key="1">
    <source>
        <dbReference type="ARBA" id="ARBA00009094"/>
    </source>
</evidence>
<dbReference type="AlphaFoldDB" id="A0AAN9TRD8"/>
<sequence length="561" mass="61305">MTPPNDVDYRENRQHHAGGDHSTAEYNGYAYNSGRQFFPNSQADIVGFFSNNNNTKVIISNLPCNARIEDLESILAPYGGAQNYEKLGAKDGPTQVVQISFDTPEKAQQVVNDLNNTEFEGNKLRVESSMERRGNRGPGGPRSARNAPGFGPSSRATDFPLRILVPSEMVGAIIGRQGSTIRQITQQSRARVDVHRKENIGSVEKSITIYGNPENCTQACKKILEVMQQEAANTTKTPEITLKILAHNNLIGRIIGKGGNTIKRIMQETDTKIAVSSINDLSTFNLERIITVKGTIENMSKAEALISAKLRQSYENDLQAMVPSAMMFPGLPPMAMMTTPGVGFVPRGGPPNYQPPLYSPGPAPYPPMYQGPPPPSYGVSPQDSQENVYLYIPNNAVGAIIGTKGSQIRNMIRFSNASIKIASPEGDKADSNERKVTIVGTPEAQWKAQYMIFEKMREEGFSNGVDDVRLTIEIMVPSSQVGRIIGRGGQNVRELQRITGSSIKLPDITANASGSGNEEETTVHIIGTFIAVQSAQRRIRAMITPIGRPLRTRGPPPEQQQ</sequence>
<comment type="caution">
    <text evidence="10">The sequence shown here is derived from an EMBL/GenBank/DDBJ whole genome shotgun (WGS) entry which is preliminary data.</text>
</comment>
<dbReference type="InterPro" id="IPR036612">
    <property type="entry name" value="KH_dom_type_1_sf"/>
</dbReference>
<comment type="similarity">
    <text evidence="1">Belongs to the RRM IMP/VICKZ family.</text>
</comment>
<dbReference type="CDD" id="cd22400">
    <property type="entry name" value="KH-I_IGF2BP_rpt1"/>
    <property type="match status" value="1"/>
</dbReference>
<reference evidence="10 11" key="1">
    <citation type="submission" date="2024-03" db="EMBL/GenBank/DDBJ databases">
        <title>Adaptation during the transition from Ophiocordyceps entomopathogen to insect associate is accompanied by gene loss and intensified selection.</title>
        <authorList>
            <person name="Ward C.M."/>
            <person name="Onetto C.A."/>
            <person name="Borneman A.R."/>
        </authorList>
    </citation>
    <scope>NUCLEOTIDE SEQUENCE [LARGE SCALE GENOMIC DNA]</scope>
    <source>
        <strain evidence="10">AWRI1</strain>
        <tissue evidence="10">Single Adult Female</tissue>
    </source>
</reference>
<dbReference type="InterPro" id="IPR004087">
    <property type="entry name" value="KH_dom"/>
</dbReference>
<accession>A0AAN9TRD8</accession>
<dbReference type="CDD" id="cd22401">
    <property type="entry name" value="KH-I_IGF2BP_rpt2"/>
    <property type="match status" value="1"/>
</dbReference>
<dbReference type="SMART" id="SM00322">
    <property type="entry name" value="KH"/>
    <property type="match status" value="4"/>
</dbReference>
<dbReference type="PANTHER" id="PTHR10288">
    <property type="entry name" value="KH DOMAIN CONTAINING RNA BINDING PROTEIN"/>
    <property type="match status" value="1"/>
</dbReference>
<evidence type="ECO:0000256" key="5">
    <source>
        <dbReference type="ARBA" id="ARBA00022845"/>
    </source>
</evidence>
<dbReference type="CDD" id="cd22402">
    <property type="entry name" value="KH-I_IGF2BP_rpt3"/>
    <property type="match status" value="1"/>
</dbReference>
<dbReference type="InterPro" id="IPR012677">
    <property type="entry name" value="Nucleotide-bd_a/b_plait_sf"/>
</dbReference>
<proteinExistence type="inferred from homology"/>
<dbReference type="GO" id="GO:0051028">
    <property type="term" value="P:mRNA transport"/>
    <property type="evidence" value="ECO:0007669"/>
    <property type="project" value="UniProtKB-KW"/>
</dbReference>
<dbReference type="Proteomes" id="UP001367676">
    <property type="component" value="Unassembled WGS sequence"/>
</dbReference>
<evidence type="ECO:0000256" key="7">
    <source>
        <dbReference type="PROSITE-ProRule" id="PRU00176"/>
    </source>
</evidence>
<dbReference type="GO" id="GO:0006417">
    <property type="term" value="P:regulation of translation"/>
    <property type="evidence" value="ECO:0007669"/>
    <property type="project" value="UniProtKB-KW"/>
</dbReference>
<keyword evidence="6 7" id="KW-0694">RNA-binding</keyword>
<evidence type="ECO:0000256" key="6">
    <source>
        <dbReference type="ARBA" id="ARBA00022884"/>
    </source>
</evidence>
<dbReference type="InterPro" id="IPR004088">
    <property type="entry name" value="KH_dom_type_1"/>
</dbReference>
<name>A0AAN9TRD8_9HEMI</name>
<evidence type="ECO:0000259" key="9">
    <source>
        <dbReference type="PROSITE" id="PS50102"/>
    </source>
</evidence>
<organism evidence="10 11">
    <name type="scientific">Parthenolecanium corni</name>
    <dbReference type="NCBI Taxonomy" id="536013"/>
    <lineage>
        <taxon>Eukaryota</taxon>
        <taxon>Metazoa</taxon>
        <taxon>Ecdysozoa</taxon>
        <taxon>Arthropoda</taxon>
        <taxon>Hexapoda</taxon>
        <taxon>Insecta</taxon>
        <taxon>Pterygota</taxon>
        <taxon>Neoptera</taxon>
        <taxon>Paraneoptera</taxon>
        <taxon>Hemiptera</taxon>
        <taxon>Sternorrhyncha</taxon>
        <taxon>Coccoidea</taxon>
        <taxon>Coccidae</taxon>
        <taxon>Parthenolecanium</taxon>
    </lineage>
</organism>
<evidence type="ECO:0000256" key="2">
    <source>
        <dbReference type="ARBA" id="ARBA00022448"/>
    </source>
</evidence>
<dbReference type="Gene3D" id="3.30.70.330">
    <property type="match status" value="1"/>
</dbReference>
<keyword evidence="11" id="KW-1185">Reference proteome</keyword>
<dbReference type="GO" id="GO:0003723">
    <property type="term" value="F:RNA binding"/>
    <property type="evidence" value="ECO:0007669"/>
    <property type="project" value="UniProtKB-UniRule"/>
</dbReference>
<feature type="compositionally biased region" description="Basic and acidic residues" evidence="8">
    <location>
        <begin position="125"/>
        <end position="134"/>
    </location>
</feature>
<feature type="domain" description="RRM" evidence="9">
    <location>
        <begin position="55"/>
        <end position="131"/>
    </location>
</feature>
<dbReference type="PROSITE" id="PS50084">
    <property type="entry name" value="KH_TYPE_1"/>
    <property type="match status" value="4"/>
</dbReference>
<evidence type="ECO:0000313" key="10">
    <source>
        <dbReference type="EMBL" id="KAK7602502.1"/>
    </source>
</evidence>
<dbReference type="PROSITE" id="PS50102">
    <property type="entry name" value="RRM"/>
    <property type="match status" value="1"/>
</dbReference>
<dbReference type="SMART" id="SM00360">
    <property type="entry name" value="RRM"/>
    <property type="match status" value="1"/>
</dbReference>
<keyword evidence="4" id="KW-0509">mRNA transport</keyword>
<protein>
    <recommendedName>
        <fullName evidence="9">RRM domain-containing protein</fullName>
    </recommendedName>
</protein>
<dbReference type="InterPro" id="IPR000504">
    <property type="entry name" value="RRM_dom"/>
</dbReference>
<dbReference type="Gene3D" id="3.30.1370.10">
    <property type="entry name" value="K Homology domain, type 1"/>
    <property type="match status" value="2"/>
</dbReference>
<dbReference type="EMBL" id="JBBCAQ010000008">
    <property type="protein sequence ID" value="KAK7602502.1"/>
    <property type="molecule type" value="Genomic_DNA"/>
</dbReference>
<evidence type="ECO:0000256" key="4">
    <source>
        <dbReference type="ARBA" id="ARBA00022816"/>
    </source>
</evidence>
<dbReference type="InterPro" id="IPR035979">
    <property type="entry name" value="RBD_domain_sf"/>
</dbReference>
<dbReference type="SUPFAM" id="SSF54928">
    <property type="entry name" value="RNA-binding domain, RBD"/>
    <property type="match status" value="1"/>
</dbReference>
<gene>
    <name evidence="10" type="ORF">V9T40_008091</name>
</gene>
<dbReference type="CDD" id="cd22403">
    <property type="entry name" value="KH-I_IGF2BP_rpt4"/>
    <property type="match status" value="1"/>
</dbReference>
<dbReference type="Pfam" id="PF00076">
    <property type="entry name" value="RRM_1"/>
    <property type="match status" value="1"/>
</dbReference>
<dbReference type="Pfam" id="PF00013">
    <property type="entry name" value="KH_1"/>
    <property type="match status" value="4"/>
</dbReference>
<keyword evidence="5" id="KW-0810">Translation regulation</keyword>
<dbReference type="Gene3D" id="3.30.310.210">
    <property type="match status" value="1"/>
</dbReference>
<keyword evidence="3" id="KW-0677">Repeat</keyword>
<feature type="region of interest" description="Disordered" evidence="8">
    <location>
        <begin position="125"/>
        <end position="156"/>
    </location>
</feature>